<sequence>MKTKPDQTACAWTRRRLPLFVGMAADAGSTTERDGDLSRDDRLSIEDHLDVCGDCRRRRSALVRSMSLLSAAAAESPVEPHAPSLWQGVAARIEAAEASQPSIWSRVSRALLPASARTVADRATGRLDRIRGGLPLQLAWMRDSIGHDLPDRLRTALDRDARSSVRLGDRIFGSLTSPAGLGAVAAATVFVVAASLVHRSATEAEARIAAESRPIPIELQAVPLVIAPARAEASSADESRSQESESSTEPEALAQVSTPSSPASGSVPASNASKPAAVRRYDHDLEYGIPMPPDARIAKPAY</sequence>
<dbReference type="AlphaFoldDB" id="A0A1U7CSL9"/>
<dbReference type="STRING" id="1387353.BSF38_03464"/>
<accession>A0A1U7CSL9</accession>
<proteinExistence type="predicted"/>
<organism evidence="2 3">
    <name type="scientific">Paludisphaera borealis</name>
    <dbReference type="NCBI Taxonomy" id="1387353"/>
    <lineage>
        <taxon>Bacteria</taxon>
        <taxon>Pseudomonadati</taxon>
        <taxon>Planctomycetota</taxon>
        <taxon>Planctomycetia</taxon>
        <taxon>Isosphaerales</taxon>
        <taxon>Isosphaeraceae</taxon>
        <taxon>Paludisphaera</taxon>
    </lineage>
</organism>
<dbReference type="Proteomes" id="UP000186309">
    <property type="component" value="Chromosome"/>
</dbReference>
<reference evidence="3" key="1">
    <citation type="submission" date="2016-12" db="EMBL/GenBank/DDBJ databases">
        <title>Comparative genomics of four Isosphaeraceae planctomycetes: a common pool of plasmids and glycoside hydrolase genes.</title>
        <authorList>
            <person name="Ivanova A."/>
        </authorList>
    </citation>
    <scope>NUCLEOTIDE SEQUENCE [LARGE SCALE GENOMIC DNA]</scope>
    <source>
        <strain evidence="3">PX4</strain>
    </source>
</reference>
<evidence type="ECO:0000313" key="2">
    <source>
        <dbReference type="EMBL" id="APW61932.1"/>
    </source>
</evidence>
<gene>
    <name evidence="2" type="ORF">BSF38_03464</name>
</gene>
<dbReference type="InterPro" id="IPR041916">
    <property type="entry name" value="Anti_sigma_zinc_sf"/>
</dbReference>
<dbReference type="OrthoDB" id="292623at2"/>
<dbReference type="KEGG" id="pbor:BSF38_03464"/>
<feature type="region of interest" description="Disordered" evidence="1">
    <location>
        <begin position="232"/>
        <end position="279"/>
    </location>
</feature>
<feature type="compositionally biased region" description="Low complexity" evidence="1">
    <location>
        <begin position="244"/>
        <end position="273"/>
    </location>
</feature>
<name>A0A1U7CSL9_9BACT</name>
<evidence type="ECO:0000256" key="1">
    <source>
        <dbReference type="SAM" id="MobiDB-lite"/>
    </source>
</evidence>
<dbReference type="Gene3D" id="1.10.10.1320">
    <property type="entry name" value="Anti-sigma factor, zinc-finger domain"/>
    <property type="match status" value="1"/>
</dbReference>
<dbReference type="EMBL" id="CP019082">
    <property type="protein sequence ID" value="APW61932.1"/>
    <property type="molecule type" value="Genomic_DNA"/>
</dbReference>
<dbReference type="RefSeq" id="WP_145952189.1">
    <property type="nucleotide sequence ID" value="NZ_CP019082.1"/>
</dbReference>
<protein>
    <recommendedName>
        <fullName evidence="4">Zinc-finger domain-containing protein</fullName>
    </recommendedName>
</protein>
<evidence type="ECO:0000313" key="3">
    <source>
        <dbReference type="Proteomes" id="UP000186309"/>
    </source>
</evidence>
<keyword evidence="3" id="KW-1185">Reference proteome</keyword>
<evidence type="ECO:0008006" key="4">
    <source>
        <dbReference type="Google" id="ProtNLM"/>
    </source>
</evidence>